<dbReference type="EMBL" id="JAFNEN010000236">
    <property type="protein sequence ID" value="KAG8188538.1"/>
    <property type="molecule type" value="Genomic_DNA"/>
</dbReference>
<comment type="caution">
    <text evidence="1">The sequence shown here is derived from an EMBL/GenBank/DDBJ whole genome shotgun (WGS) entry which is preliminary data.</text>
</comment>
<dbReference type="AlphaFoldDB" id="A0AAV6UXI9"/>
<gene>
    <name evidence="1" type="ORF">JTE90_007151</name>
</gene>
<keyword evidence="2" id="KW-1185">Reference proteome</keyword>
<name>A0AAV6UXI9_9ARAC</name>
<reference evidence="1 2" key="1">
    <citation type="journal article" date="2022" name="Nat. Ecol. Evol.">
        <title>A masculinizing supergene underlies an exaggerated male reproductive morph in a spider.</title>
        <authorList>
            <person name="Hendrickx F."/>
            <person name="De Corte Z."/>
            <person name="Sonet G."/>
            <person name="Van Belleghem S.M."/>
            <person name="Kostlbacher S."/>
            <person name="Vangestel C."/>
        </authorList>
    </citation>
    <scope>NUCLEOTIDE SEQUENCE [LARGE SCALE GENOMIC DNA]</scope>
    <source>
        <strain evidence="1">W744_W776</strain>
    </source>
</reference>
<accession>A0AAV6UXI9</accession>
<evidence type="ECO:0000313" key="2">
    <source>
        <dbReference type="Proteomes" id="UP000827092"/>
    </source>
</evidence>
<evidence type="ECO:0008006" key="3">
    <source>
        <dbReference type="Google" id="ProtNLM"/>
    </source>
</evidence>
<dbReference type="Proteomes" id="UP000827092">
    <property type="component" value="Unassembled WGS sequence"/>
</dbReference>
<proteinExistence type="predicted"/>
<feature type="non-terminal residue" evidence="1">
    <location>
        <position position="1"/>
    </location>
</feature>
<organism evidence="1 2">
    <name type="scientific">Oedothorax gibbosus</name>
    <dbReference type="NCBI Taxonomy" id="931172"/>
    <lineage>
        <taxon>Eukaryota</taxon>
        <taxon>Metazoa</taxon>
        <taxon>Ecdysozoa</taxon>
        <taxon>Arthropoda</taxon>
        <taxon>Chelicerata</taxon>
        <taxon>Arachnida</taxon>
        <taxon>Araneae</taxon>
        <taxon>Araneomorphae</taxon>
        <taxon>Entelegynae</taxon>
        <taxon>Araneoidea</taxon>
        <taxon>Linyphiidae</taxon>
        <taxon>Erigoninae</taxon>
        <taxon>Oedothorax</taxon>
    </lineage>
</organism>
<protein>
    <recommendedName>
        <fullName evidence="3">Vitellogenin</fullName>
    </recommendedName>
</protein>
<evidence type="ECO:0000313" key="1">
    <source>
        <dbReference type="EMBL" id="KAG8188538.1"/>
    </source>
</evidence>
<sequence length="247" mass="27669">FSVISASTTYAKPADDDQVPIGTKINIFKDPSESDVSESKSTATPWITALALPNTTRNIFKSPAKSDISEAETTSTPWIQEKFISTIRKFNNSVFENLETSLQVQKIWHVTSDSETTRRVYFKIATKFLTDLGHPSPQALANIVSKAGSLYHPLTMPIFFEVAAINLAEVFLAHNKDIDSDAARKYVEFLSSEIDRANLDDYESIVQAQYNAYGMLAESYGFDFKVQIDEFLELFVNGLIVLSEKKK</sequence>